<accession>A0A9D2EMP4</accession>
<dbReference type="Proteomes" id="UP000824049">
    <property type="component" value="Unassembled WGS sequence"/>
</dbReference>
<dbReference type="Gene3D" id="3.30.460.10">
    <property type="entry name" value="Beta Polymerase, domain 2"/>
    <property type="match status" value="1"/>
</dbReference>
<dbReference type="PANTHER" id="PTHR34822:SF1">
    <property type="entry name" value="GRPB FAMILY PROTEIN"/>
    <property type="match status" value="1"/>
</dbReference>
<reference evidence="1" key="1">
    <citation type="journal article" date="2021" name="PeerJ">
        <title>Extensive microbial diversity within the chicken gut microbiome revealed by metagenomics and culture.</title>
        <authorList>
            <person name="Gilroy R."/>
            <person name="Ravi A."/>
            <person name="Getino M."/>
            <person name="Pursley I."/>
            <person name="Horton D.L."/>
            <person name="Alikhan N.F."/>
            <person name="Baker D."/>
            <person name="Gharbi K."/>
            <person name="Hall N."/>
            <person name="Watson M."/>
            <person name="Adriaenssens E.M."/>
            <person name="Foster-Nyarko E."/>
            <person name="Jarju S."/>
            <person name="Secka A."/>
            <person name="Antonio M."/>
            <person name="Oren A."/>
            <person name="Chaudhuri R.R."/>
            <person name="La Ragione R."/>
            <person name="Hildebrand F."/>
            <person name="Pallen M.J."/>
        </authorList>
    </citation>
    <scope>NUCLEOTIDE SEQUENCE</scope>
    <source>
        <strain evidence="1">CHK179-28034</strain>
    </source>
</reference>
<dbReference type="SUPFAM" id="SSF81301">
    <property type="entry name" value="Nucleotidyltransferase"/>
    <property type="match status" value="1"/>
</dbReference>
<dbReference type="InterPro" id="IPR043519">
    <property type="entry name" value="NT_sf"/>
</dbReference>
<evidence type="ECO:0000313" key="1">
    <source>
        <dbReference type="EMBL" id="HIZ40338.1"/>
    </source>
</evidence>
<gene>
    <name evidence="1" type="ORF">H9968_10555</name>
</gene>
<name>A0A9D2EMP4_9FIRM</name>
<dbReference type="PANTHER" id="PTHR34822">
    <property type="entry name" value="GRPB DOMAIN PROTEIN (AFU_ORTHOLOGUE AFUA_1G01530)"/>
    <property type="match status" value="1"/>
</dbReference>
<protein>
    <submittedName>
        <fullName evidence="1">GrpB family protein</fullName>
    </submittedName>
</protein>
<dbReference type="AlphaFoldDB" id="A0A9D2EMP4"/>
<evidence type="ECO:0000313" key="2">
    <source>
        <dbReference type="Proteomes" id="UP000824049"/>
    </source>
</evidence>
<dbReference type="EMBL" id="DXBR01000097">
    <property type="protein sequence ID" value="HIZ40338.1"/>
    <property type="molecule type" value="Genomic_DNA"/>
</dbReference>
<comment type="caution">
    <text evidence="1">The sequence shown here is derived from an EMBL/GenBank/DDBJ whole genome shotgun (WGS) entry which is preliminary data.</text>
</comment>
<organism evidence="1 2">
    <name type="scientific">Candidatus Anaerobutyricum stercoris</name>
    <dbReference type="NCBI Taxonomy" id="2838457"/>
    <lineage>
        <taxon>Bacteria</taxon>
        <taxon>Bacillati</taxon>
        <taxon>Bacillota</taxon>
        <taxon>Clostridia</taxon>
        <taxon>Lachnospirales</taxon>
        <taxon>Lachnospiraceae</taxon>
        <taxon>Anaerobutyricum</taxon>
    </lineage>
</organism>
<sequence>MAQHIIVEDYNPAWPEMYRQEAMRMKSILKENCVEIHHIGSTAVPGLAAKPIIDIMAAVRELSDVDKKCSLFEEAGYEYLGEFGIRGRRYLRKGGDERTYQVHIFSENDTENLIRHLAFRDYMRSHAEEREQYAALKKELAQKYPYDIDGYCDGKDAFVKKIEKQALAEYGKEKL</sequence>
<dbReference type="InterPro" id="IPR007344">
    <property type="entry name" value="GrpB/CoaE"/>
</dbReference>
<dbReference type="Pfam" id="PF04229">
    <property type="entry name" value="GrpB"/>
    <property type="match status" value="1"/>
</dbReference>
<proteinExistence type="predicted"/>
<reference evidence="1" key="2">
    <citation type="submission" date="2021-04" db="EMBL/GenBank/DDBJ databases">
        <authorList>
            <person name="Gilroy R."/>
        </authorList>
    </citation>
    <scope>NUCLEOTIDE SEQUENCE</scope>
    <source>
        <strain evidence="1">CHK179-28034</strain>
    </source>
</reference>